<dbReference type="EMBL" id="JARQTW010000014">
    <property type="protein sequence ID" value="MDG2950646.1"/>
    <property type="molecule type" value="Genomic_DNA"/>
</dbReference>
<keyword evidence="1" id="KW-0812">Transmembrane</keyword>
<feature type="transmembrane region" description="Helical" evidence="1">
    <location>
        <begin position="97"/>
        <end position="121"/>
    </location>
</feature>
<evidence type="ECO:0000313" key="3">
    <source>
        <dbReference type="Proteomes" id="UP001214976"/>
    </source>
</evidence>
<feature type="transmembrane region" description="Helical" evidence="1">
    <location>
        <begin position="142"/>
        <end position="161"/>
    </location>
</feature>
<name>A0AAW6QE14_9PAST</name>
<organism evidence="2 3">
    <name type="scientific">Exercitatus varius</name>
    <dbReference type="NCBI Taxonomy" id="67857"/>
    <lineage>
        <taxon>Bacteria</taxon>
        <taxon>Pseudomonadati</taxon>
        <taxon>Pseudomonadota</taxon>
        <taxon>Gammaproteobacteria</taxon>
        <taxon>Pasteurellales</taxon>
        <taxon>Pasteurellaceae</taxon>
        <taxon>Exercitatus</taxon>
    </lineage>
</organism>
<feature type="transmembrane region" description="Helical" evidence="1">
    <location>
        <begin position="12"/>
        <end position="31"/>
    </location>
</feature>
<keyword evidence="1" id="KW-0472">Membrane</keyword>
<dbReference type="Proteomes" id="UP001214976">
    <property type="component" value="Unassembled WGS sequence"/>
</dbReference>
<gene>
    <name evidence="2" type="ORF">P7M15_09005</name>
</gene>
<dbReference type="AlphaFoldDB" id="A0AAW6QE14"/>
<dbReference type="RefSeq" id="WP_317477615.1">
    <property type="nucleotide sequence ID" value="NZ_JARQTW010000014.1"/>
</dbReference>
<feature type="transmembrane region" description="Helical" evidence="1">
    <location>
        <begin position="46"/>
        <end position="63"/>
    </location>
</feature>
<keyword evidence="1" id="KW-1133">Transmembrane helix</keyword>
<accession>A0AAW6QE14</accession>
<proteinExistence type="predicted"/>
<sequence>MPKIQARLFCQSLYVTLYFLAASVIPFAALLVDTVYLQNSVGEESVVEYCQDIFLIILSVLFFRQAHRHKEARSGFLLIGFFFLTMLIRETDNIFDMLIYHGSWSLFAAPIATFAVVYALLNETETLNALTDFTQSKEFYSFIIGLLLVLVISRLIGMSWLWRSIFYYAYPRIVKNIAEEYTELLGYSIMCFSCIKYIRSKA</sequence>
<evidence type="ECO:0000313" key="2">
    <source>
        <dbReference type="EMBL" id="MDG2950646.1"/>
    </source>
</evidence>
<protein>
    <submittedName>
        <fullName evidence="2">Uncharacterized protein</fullName>
    </submittedName>
</protein>
<reference evidence="2" key="1">
    <citation type="submission" date="2023-03" db="EMBL/GenBank/DDBJ databases">
        <title>Classification of Bisgaard taxon 6 and taxon 10 as Exercitatus varius gen. nov., spec. nov.</title>
        <authorList>
            <person name="Christensen H."/>
        </authorList>
    </citation>
    <scope>NUCLEOTIDE SEQUENCE</scope>
    <source>
        <strain evidence="2">86116</strain>
    </source>
</reference>
<evidence type="ECO:0000256" key="1">
    <source>
        <dbReference type="SAM" id="Phobius"/>
    </source>
</evidence>
<comment type="caution">
    <text evidence="2">The sequence shown here is derived from an EMBL/GenBank/DDBJ whole genome shotgun (WGS) entry which is preliminary data.</text>
</comment>
<feature type="transmembrane region" description="Helical" evidence="1">
    <location>
        <begin position="75"/>
        <end position="91"/>
    </location>
</feature>